<dbReference type="Gene3D" id="2.70.170.10">
    <property type="entry name" value="Neurotransmitter-gated ion-channel ligand-binding domain"/>
    <property type="match status" value="1"/>
</dbReference>
<reference evidence="3" key="1">
    <citation type="journal article" date="2023" name="PLoS Negl. Trop. Dis.">
        <title>A genome sequence for Biomphalaria pfeifferi, the major vector snail for the human-infecting parasite Schistosoma mansoni.</title>
        <authorList>
            <person name="Bu L."/>
            <person name="Lu L."/>
            <person name="Laidemitt M.R."/>
            <person name="Zhang S.M."/>
            <person name="Mutuku M."/>
            <person name="Mkoji G."/>
            <person name="Steinauer M."/>
            <person name="Loker E.S."/>
        </authorList>
    </citation>
    <scope>NUCLEOTIDE SEQUENCE</scope>
    <source>
        <strain evidence="3">KasaAsao</strain>
    </source>
</reference>
<reference evidence="3" key="2">
    <citation type="submission" date="2023-04" db="EMBL/GenBank/DDBJ databases">
        <authorList>
            <person name="Bu L."/>
            <person name="Lu L."/>
            <person name="Laidemitt M.R."/>
            <person name="Zhang S.M."/>
            <person name="Mutuku M."/>
            <person name="Mkoji G."/>
            <person name="Steinauer M."/>
            <person name="Loker E.S."/>
        </authorList>
    </citation>
    <scope>NUCLEOTIDE SEQUENCE</scope>
    <source>
        <strain evidence="3">KasaAsao</strain>
        <tissue evidence="3">Whole Snail</tissue>
    </source>
</reference>
<evidence type="ECO:0000313" key="4">
    <source>
        <dbReference type="Proteomes" id="UP001233172"/>
    </source>
</evidence>
<dbReference type="EMBL" id="JASAOG010000016">
    <property type="protein sequence ID" value="KAK0064714.1"/>
    <property type="molecule type" value="Genomic_DNA"/>
</dbReference>
<name>A0AAD8FIT6_BIOPF</name>
<dbReference type="GO" id="GO:0016020">
    <property type="term" value="C:membrane"/>
    <property type="evidence" value="ECO:0007669"/>
    <property type="project" value="InterPro"/>
</dbReference>
<feature type="domain" description="Neurotransmitter-gated ion-channel ligand-binding" evidence="2">
    <location>
        <begin position="39"/>
        <end position="122"/>
    </location>
</feature>
<evidence type="ECO:0000259" key="2">
    <source>
        <dbReference type="Pfam" id="PF02931"/>
    </source>
</evidence>
<dbReference type="AlphaFoldDB" id="A0AAD8FIT6"/>
<dbReference type="InterPro" id="IPR006202">
    <property type="entry name" value="Neur_chan_lig-bd"/>
</dbReference>
<keyword evidence="3" id="KW-0675">Receptor</keyword>
<accession>A0AAD8FIT6</accession>
<keyword evidence="4" id="KW-1185">Reference proteome</keyword>
<feature type="non-terminal residue" evidence="3">
    <location>
        <position position="134"/>
    </location>
</feature>
<dbReference type="GO" id="GO:0005230">
    <property type="term" value="F:extracellular ligand-gated monoatomic ion channel activity"/>
    <property type="evidence" value="ECO:0007669"/>
    <property type="project" value="InterPro"/>
</dbReference>
<dbReference type="SUPFAM" id="SSF63712">
    <property type="entry name" value="Nicotinic receptor ligand binding domain-like"/>
    <property type="match status" value="1"/>
</dbReference>
<protein>
    <submittedName>
        <fullName evidence="3">Neuronal acetylcholine receptor subunit beta-3</fullName>
    </submittedName>
</protein>
<evidence type="ECO:0000256" key="1">
    <source>
        <dbReference type="SAM" id="SignalP"/>
    </source>
</evidence>
<dbReference type="Pfam" id="PF02931">
    <property type="entry name" value="Neur_chan_LBD"/>
    <property type="match status" value="1"/>
</dbReference>
<evidence type="ECO:0000313" key="3">
    <source>
        <dbReference type="EMBL" id="KAK0064714.1"/>
    </source>
</evidence>
<feature type="chain" id="PRO_5042268753" evidence="1">
    <location>
        <begin position="24"/>
        <end position="134"/>
    </location>
</feature>
<sequence length="134" mass="15284">MCFSKCFVFYALSLTLIGTLVSGATYENTMDIFRDKLGSDHYHTEVRPIKNQDNVLQVLVGFQIVAIVKVDEIAQSFISNGFVFFTWIDEMVAWSPGSYGGQFLIHPLPEDIWRPRVVLRNTLGDRDLFDDDKA</sequence>
<keyword evidence="1" id="KW-0732">Signal</keyword>
<organism evidence="3 4">
    <name type="scientific">Biomphalaria pfeifferi</name>
    <name type="common">Bloodfluke planorb</name>
    <name type="synonym">Freshwater snail</name>
    <dbReference type="NCBI Taxonomy" id="112525"/>
    <lineage>
        <taxon>Eukaryota</taxon>
        <taxon>Metazoa</taxon>
        <taxon>Spiralia</taxon>
        <taxon>Lophotrochozoa</taxon>
        <taxon>Mollusca</taxon>
        <taxon>Gastropoda</taxon>
        <taxon>Heterobranchia</taxon>
        <taxon>Euthyneura</taxon>
        <taxon>Panpulmonata</taxon>
        <taxon>Hygrophila</taxon>
        <taxon>Lymnaeoidea</taxon>
        <taxon>Planorbidae</taxon>
        <taxon>Biomphalaria</taxon>
    </lineage>
</organism>
<proteinExistence type="predicted"/>
<feature type="signal peptide" evidence="1">
    <location>
        <begin position="1"/>
        <end position="23"/>
    </location>
</feature>
<dbReference type="Proteomes" id="UP001233172">
    <property type="component" value="Unassembled WGS sequence"/>
</dbReference>
<gene>
    <name evidence="3" type="ORF">Bpfe_005803</name>
</gene>
<dbReference type="InterPro" id="IPR036734">
    <property type="entry name" value="Neur_chan_lig-bd_sf"/>
</dbReference>
<comment type="caution">
    <text evidence="3">The sequence shown here is derived from an EMBL/GenBank/DDBJ whole genome shotgun (WGS) entry which is preliminary data.</text>
</comment>